<dbReference type="Proteomes" id="UP000239757">
    <property type="component" value="Unassembled WGS sequence"/>
</dbReference>
<dbReference type="EMBL" id="KZ665624">
    <property type="protein sequence ID" value="PPR98629.1"/>
    <property type="molecule type" value="Genomic_DNA"/>
</dbReference>
<evidence type="ECO:0000313" key="2">
    <source>
        <dbReference type="Proteomes" id="UP000239757"/>
    </source>
</evidence>
<proteinExistence type="predicted"/>
<gene>
    <name evidence="1" type="ORF">GOBAR_AA22039</name>
</gene>
<sequence>MKSLHELDERVVAAKTWVLVLWEDIISNVLGGLLLSRLGEMILRRVQYRILGSLAGGLIRLGEIGPCWDIVVHHHGKGGEFSRWDPRKMTLPSFFLKLGTVVSFPREDDIVYL</sequence>
<reference evidence="1 2" key="1">
    <citation type="submission" date="2015-01" db="EMBL/GenBank/DDBJ databases">
        <title>Genome of allotetraploid Gossypium barbadense reveals genomic plasticity and fiber elongation in cotton evolution.</title>
        <authorList>
            <person name="Chen X."/>
            <person name="Liu X."/>
            <person name="Zhao B."/>
            <person name="Zheng H."/>
            <person name="Hu Y."/>
            <person name="Lu G."/>
            <person name="Yang C."/>
            <person name="Chen J."/>
            <person name="Shan C."/>
            <person name="Zhang L."/>
            <person name="Zhou Y."/>
            <person name="Wang L."/>
            <person name="Guo W."/>
            <person name="Bai Y."/>
            <person name="Ruan J."/>
            <person name="Shangguan X."/>
            <person name="Mao Y."/>
            <person name="Jiang J."/>
            <person name="Zhu Y."/>
            <person name="Lei J."/>
            <person name="Kang H."/>
            <person name="Chen S."/>
            <person name="He X."/>
            <person name="Wang R."/>
            <person name="Wang Y."/>
            <person name="Chen J."/>
            <person name="Wang L."/>
            <person name="Yu S."/>
            <person name="Wang B."/>
            <person name="Wei J."/>
            <person name="Song S."/>
            <person name="Lu X."/>
            <person name="Gao Z."/>
            <person name="Gu W."/>
            <person name="Deng X."/>
            <person name="Ma D."/>
            <person name="Wang S."/>
            <person name="Liang W."/>
            <person name="Fang L."/>
            <person name="Cai C."/>
            <person name="Zhu X."/>
            <person name="Zhou B."/>
            <person name="Zhang Y."/>
            <person name="Chen Z."/>
            <person name="Xu S."/>
            <person name="Zhu R."/>
            <person name="Wang S."/>
            <person name="Zhang T."/>
            <person name="Zhao G."/>
        </authorList>
    </citation>
    <scope>NUCLEOTIDE SEQUENCE [LARGE SCALE GENOMIC DNA]</scope>
    <source>
        <strain evidence="2">cv. Xinhai21</strain>
        <tissue evidence="1">Leaf</tissue>
    </source>
</reference>
<organism evidence="1 2">
    <name type="scientific">Gossypium barbadense</name>
    <name type="common">Sea Island cotton</name>
    <name type="synonym">Hibiscus barbadensis</name>
    <dbReference type="NCBI Taxonomy" id="3634"/>
    <lineage>
        <taxon>Eukaryota</taxon>
        <taxon>Viridiplantae</taxon>
        <taxon>Streptophyta</taxon>
        <taxon>Embryophyta</taxon>
        <taxon>Tracheophyta</taxon>
        <taxon>Spermatophyta</taxon>
        <taxon>Magnoliopsida</taxon>
        <taxon>eudicotyledons</taxon>
        <taxon>Gunneridae</taxon>
        <taxon>Pentapetalae</taxon>
        <taxon>rosids</taxon>
        <taxon>malvids</taxon>
        <taxon>Malvales</taxon>
        <taxon>Malvaceae</taxon>
        <taxon>Malvoideae</taxon>
        <taxon>Gossypium</taxon>
    </lineage>
</organism>
<protein>
    <submittedName>
        <fullName evidence="1">Uncharacterized protein</fullName>
    </submittedName>
</protein>
<dbReference type="AlphaFoldDB" id="A0A2P5X5Q7"/>
<evidence type="ECO:0000313" key="1">
    <source>
        <dbReference type="EMBL" id="PPR98629.1"/>
    </source>
</evidence>
<name>A0A2P5X5Q7_GOSBA</name>
<accession>A0A2P5X5Q7</accession>